<organism evidence="2 3">
    <name type="scientific">Acanthoscelides obtectus</name>
    <name type="common">Bean weevil</name>
    <name type="synonym">Bruchus obtectus</name>
    <dbReference type="NCBI Taxonomy" id="200917"/>
    <lineage>
        <taxon>Eukaryota</taxon>
        <taxon>Metazoa</taxon>
        <taxon>Ecdysozoa</taxon>
        <taxon>Arthropoda</taxon>
        <taxon>Hexapoda</taxon>
        <taxon>Insecta</taxon>
        <taxon>Pterygota</taxon>
        <taxon>Neoptera</taxon>
        <taxon>Endopterygota</taxon>
        <taxon>Coleoptera</taxon>
        <taxon>Polyphaga</taxon>
        <taxon>Cucujiformia</taxon>
        <taxon>Chrysomeloidea</taxon>
        <taxon>Chrysomelidae</taxon>
        <taxon>Bruchinae</taxon>
        <taxon>Bruchini</taxon>
        <taxon>Acanthoscelides</taxon>
    </lineage>
</organism>
<evidence type="ECO:0000313" key="3">
    <source>
        <dbReference type="Proteomes" id="UP001152888"/>
    </source>
</evidence>
<evidence type="ECO:0000256" key="1">
    <source>
        <dbReference type="SAM" id="SignalP"/>
    </source>
</evidence>
<name>A0A9P0Q0J0_ACAOB</name>
<feature type="chain" id="PRO_5040240405" evidence="1">
    <location>
        <begin position="16"/>
        <end position="383"/>
    </location>
</feature>
<proteinExistence type="predicted"/>
<keyword evidence="1" id="KW-0732">Signal</keyword>
<feature type="signal peptide" evidence="1">
    <location>
        <begin position="1"/>
        <end position="15"/>
    </location>
</feature>
<dbReference type="OrthoDB" id="6736457at2759"/>
<protein>
    <submittedName>
        <fullName evidence="2">Uncharacterized protein</fullName>
    </submittedName>
</protein>
<evidence type="ECO:0000313" key="2">
    <source>
        <dbReference type="EMBL" id="CAH2001118.1"/>
    </source>
</evidence>
<comment type="caution">
    <text evidence="2">The sequence shown here is derived from an EMBL/GenBank/DDBJ whole genome shotgun (WGS) entry which is preliminary data.</text>
</comment>
<dbReference type="EMBL" id="CAKOFQ010007437">
    <property type="protein sequence ID" value="CAH2001118.1"/>
    <property type="molecule type" value="Genomic_DNA"/>
</dbReference>
<reference evidence="2" key="1">
    <citation type="submission" date="2022-03" db="EMBL/GenBank/DDBJ databases">
        <authorList>
            <person name="Sayadi A."/>
        </authorList>
    </citation>
    <scope>NUCLEOTIDE SEQUENCE</scope>
</reference>
<gene>
    <name evidence="2" type="ORF">ACAOBT_LOCUS26006</name>
</gene>
<sequence>MKFVILLSLVAFCYAVPFPMKSIDFTEDGKIVITEPTGKRVTIYKSLGPAGGRTFQIQVEGPNFPTKSVQIDEDPHKTMGVHKDISVGRKGLDIIIDNPYFPKAIHVDKNHLHDHTHYDHVHHGHEYDHHHDHHVDHNKVYSAGKGSTAVHEVEKRASKLPTKPLSQSELLDELLKEFQGAVTDKEYEKLLSKVYKFVKTGDLDPVVYEMLFEMSVTPVSPVDKKQPNTSEVSPSSPIYPIYRDWINYKMSLVNDKIASKNPYETPMFGYKQPGYDQAYNRPVYGYDRPVYGYERPTYGYSGVQSAYSGVHPASGYSGAHPTYGYSGVQPAPTYGYPGMYPVGRVPYQAPYHYGPYSQDYQRTGYEGVASHPTYYNRPATTTY</sequence>
<keyword evidence="3" id="KW-1185">Reference proteome</keyword>
<accession>A0A9P0Q0J0</accession>
<dbReference type="Proteomes" id="UP001152888">
    <property type="component" value="Unassembled WGS sequence"/>
</dbReference>
<dbReference type="AlphaFoldDB" id="A0A9P0Q0J0"/>